<protein>
    <submittedName>
        <fullName evidence="1">Pfam:DUF82</fullName>
    </submittedName>
</protein>
<sequence>MDETPSAENISSTSTVIEAPRKLTKAEKKALYKPSYAEPHDTRRRVLKDVYMNEKDDNLKYELLTSILYAVYESDENPYLAMLELHKICPDYSTNKPKSLAGLTANSLRSWLLKQANPTEIFEKCVTKELQMEAFRVATAKHTGYLKLFKELFCLDKREILPLLKEEVNSMIGRHMFKEAMDVAEEFELHHDYGLHEFVIPCILQDKLNAVVKYIGSDKQIQTELVTYLDGFVGLSESEVINRLRSFKDDEVMTLKYERFTGKTIEKMIYKLATELVLPIDKVAPKLFSCTKRRRTSLQSTIKVRYSRT</sequence>
<proteinExistence type="predicted"/>
<dbReference type="EMBL" id="JAHQIW010001543">
    <property type="protein sequence ID" value="KAJ1352763.1"/>
    <property type="molecule type" value="Genomic_DNA"/>
</dbReference>
<evidence type="ECO:0000313" key="1">
    <source>
        <dbReference type="EMBL" id="KAJ1352763.1"/>
    </source>
</evidence>
<evidence type="ECO:0000313" key="2">
    <source>
        <dbReference type="Proteomes" id="UP001196413"/>
    </source>
</evidence>
<comment type="caution">
    <text evidence="1">The sequence shown here is derived from an EMBL/GenBank/DDBJ whole genome shotgun (WGS) entry which is preliminary data.</text>
</comment>
<dbReference type="PANTHER" id="PTHR47765:SF2">
    <property type="entry name" value="EXONUCLEASE MUT-7 HOMOLOG"/>
    <property type="match status" value="1"/>
</dbReference>
<reference evidence="1" key="1">
    <citation type="submission" date="2021-06" db="EMBL/GenBank/DDBJ databases">
        <title>Parelaphostrongylus tenuis whole genome reference sequence.</title>
        <authorList>
            <person name="Garwood T.J."/>
            <person name="Larsen P.A."/>
            <person name="Fountain-Jones N.M."/>
            <person name="Garbe J.R."/>
            <person name="Macchietto M.G."/>
            <person name="Kania S.A."/>
            <person name="Gerhold R.W."/>
            <person name="Richards J.E."/>
            <person name="Wolf T.M."/>
        </authorList>
    </citation>
    <scope>NUCLEOTIDE SEQUENCE</scope>
    <source>
        <strain evidence="1">MNPRO001-30</strain>
        <tissue evidence="1">Meninges</tissue>
    </source>
</reference>
<dbReference type="AlphaFoldDB" id="A0AAD5M942"/>
<dbReference type="Proteomes" id="UP001196413">
    <property type="component" value="Unassembled WGS sequence"/>
</dbReference>
<organism evidence="1 2">
    <name type="scientific">Parelaphostrongylus tenuis</name>
    <name type="common">Meningeal worm</name>
    <dbReference type="NCBI Taxonomy" id="148309"/>
    <lineage>
        <taxon>Eukaryota</taxon>
        <taxon>Metazoa</taxon>
        <taxon>Ecdysozoa</taxon>
        <taxon>Nematoda</taxon>
        <taxon>Chromadorea</taxon>
        <taxon>Rhabditida</taxon>
        <taxon>Rhabditina</taxon>
        <taxon>Rhabditomorpha</taxon>
        <taxon>Strongyloidea</taxon>
        <taxon>Metastrongylidae</taxon>
        <taxon>Parelaphostrongylus</taxon>
    </lineage>
</organism>
<dbReference type="InterPro" id="IPR052408">
    <property type="entry name" value="Exonuclease_MUT-7-like"/>
</dbReference>
<name>A0AAD5M942_PARTN</name>
<dbReference type="PANTHER" id="PTHR47765">
    <property type="entry name" value="3'-5' EXONUCLEASE DOMAIN-CONTAINING PROTEIN"/>
    <property type="match status" value="1"/>
</dbReference>
<accession>A0AAD5M942</accession>
<gene>
    <name evidence="1" type="primary">MUT-7_2</name>
    <name evidence="1" type="ORF">KIN20_009187</name>
</gene>
<keyword evidence="2" id="KW-1185">Reference proteome</keyword>